<feature type="domain" description="Ion transport" evidence="7">
    <location>
        <begin position="1370"/>
        <end position="1608"/>
    </location>
</feature>
<dbReference type="PANTHER" id="PTHR10037:SF62">
    <property type="entry name" value="SODIUM CHANNEL PROTEIN 60E"/>
    <property type="match status" value="1"/>
</dbReference>
<feature type="compositionally biased region" description="Polar residues" evidence="5">
    <location>
        <begin position="1764"/>
        <end position="1773"/>
    </location>
</feature>
<keyword evidence="4 6" id="KW-0472">Membrane</keyword>
<feature type="compositionally biased region" description="Low complexity" evidence="5">
    <location>
        <begin position="730"/>
        <end position="740"/>
    </location>
</feature>
<dbReference type="GO" id="GO:0001518">
    <property type="term" value="C:voltage-gated sodium channel complex"/>
    <property type="evidence" value="ECO:0007669"/>
    <property type="project" value="TreeGrafter"/>
</dbReference>
<evidence type="ECO:0000256" key="6">
    <source>
        <dbReference type="SAM" id="Phobius"/>
    </source>
</evidence>
<dbReference type="PANTHER" id="PTHR10037">
    <property type="entry name" value="VOLTAGE-GATED CATION CHANNEL CALCIUM AND SODIUM"/>
    <property type="match status" value="1"/>
</dbReference>
<feature type="transmembrane region" description="Helical" evidence="6">
    <location>
        <begin position="453"/>
        <end position="474"/>
    </location>
</feature>
<feature type="transmembrane region" description="Helical" evidence="6">
    <location>
        <begin position="1144"/>
        <end position="1172"/>
    </location>
</feature>
<dbReference type="STRING" id="461836.A0A0L0DFS1"/>
<evidence type="ECO:0000313" key="9">
    <source>
        <dbReference type="Proteomes" id="UP000054408"/>
    </source>
</evidence>
<sequence>MKANADEEARLESSLVVQEYPTLEGNEGVYTSRALGFFTINSSLRATAIRIVDAQWFTYLVLAVIVVNTGFISASTPSDDPSSTKTRVLDVAELTFMAFFTLEMMLKILAFGAFAHHHAYLRSGWNVFDFTIVCLGYLSLMALPILAGSNVTALRTLRVFRPLRTLRTIRWFRGPRTLVRSVIVSLPGLFDATVLLLFFIAIYGIMGVQLFGGALRQRCVHASTGELAPLTARLCGLADNTAGLSCPPDYVCTAAGPNPGHGFESFDHFGVAVIVLWNVLNLDGWSALMYSLQDAVSPWVWLYFVTFTLLLSFFAVTLFLAILTESFTITAEEEEVAAAADRARSIRRQASQTGVAAGVLAAAFAAPSIRSQASEPQPTQRAASLERGWSIVADARRVADNTTWLEGKPAWIVQLNAVVRSPTFFFTVLALILLNTVVLAAEHHGMSPALKDWLDAFNVFFIVLFAIELAIRIVGLGPRQFGKDYFNVFDSLVVALSILEVALGWSSAISVFRVVRLLRVVRILRVMRFVNRLSSLRRLLDTVTSGIAAVSYTAVLLFLLLFIFAIVGMELFGGSYSAQPGRANFDTLYWSFVAVFQTFTGDRSSDLLYEGMRTTTVVGAIYFVALTAVSIILKFLFLAVILHYFTHPYSPDDPLAGSLSSLVTQDSGSTGTAAKQQPRTPTPQLPDPPSPPQGRIPFPAVPASMTAAPSPPTPQTPAETAAVGSERSSDSASPSPGGDSLRTAMFRASAEASRAAQQWSGAKTRTRPRSSSLRWQLRSKNASRFTPEKAEAFQVAPIPSYSDLAKLRQQKIDHANSAELHRLATVKMFTAAPPKPKPASVVSAIAASKHPLPPSADPYAQDAAETEAAAAASSVPVHRRLGVALDDSGYAMSMRSHQRAWQAQQLREQLEASGTIAHDHAVEPPPDPSVLDPSGPSMRSPLSRGADAPRRKRRKRRVRRLPDAASRLVLVKNELLVPRGGREAHARERAASRERSAHPRKRGSGLPLVGYACFLSRRSWIRVWLHSIVSAPWFEPFINVCIVLNCVFMALDHPAVDSASPLGRAIFLQDWGFLLLFTAEVLAKMVVYGVWWAEYAYLRDNWNRVDAAVVALAWLGLPFGNVLRGLRGFRALRPLRLVIRSAKLRLVVTALSNAVPSMLQIVVITLVFWLMFGIMGVTLFKGLFYACNDPSVAGRAECVGAFDPDPVVTNGTLLAGTAIPRVWANAPYSFDNIGEAMLTLFEVSMLHGWADIMRSGTDATSVDLQPSPSSKPAAAIYFIAFIVFGSLFVLNLYIGVVLDHLNQMTYRRTALGSGRLASMATPGLWSLVTPAQRKLILTQRVLEATQPERPPPAVPTNPFRFEAYRLVSAPLFEVGVVAAILLNGIILTIAHYQQPSEVTDTLFVANVVFVILFTLELVLKVAAWGPTYYLGDGWNRFDAAVVALSLLGLALRSGVAPPTVRVLRVGRLFRLAKRTQTLNRLFKTLLHSLPSLFNIGALVGVVFFVYALLGVSLFGRVRVATAPGEPGFSPRASFSRFDYALLTLYRVATTDGWAEVMRAAQLQPPQCDPAADNCGSSWASLYFISFALTGTFVMLNLFIAVVMENFADNAVIPPQKLRVIKRFKRSWAASDPESTEYVTPQDLILVMQRLPSRASALAAVAEAGLRIHGVGESMKVCGVTLPWFCSQPHPSGVYFKDVLMYVVAIAIAREAEGLTDDIEASEDLPPPMVVPVSPVMSSASSSTAVSSTTSADDLPPRELDLGASSDSVASLPP</sequence>
<feature type="region of interest" description="Disordered" evidence="5">
    <location>
        <begin position="660"/>
        <end position="773"/>
    </location>
</feature>
<dbReference type="RefSeq" id="XP_013757005.1">
    <property type="nucleotide sequence ID" value="XM_013901551.1"/>
</dbReference>
<feature type="transmembrane region" description="Helical" evidence="6">
    <location>
        <begin position="539"/>
        <end position="567"/>
    </location>
</feature>
<dbReference type="SUPFAM" id="SSF81324">
    <property type="entry name" value="Voltage-gated potassium channels"/>
    <property type="match status" value="4"/>
</dbReference>
<feature type="transmembrane region" description="Helical" evidence="6">
    <location>
        <begin position="178"/>
        <end position="206"/>
    </location>
</feature>
<feature type="region of interest" description="Disordered" evidence="5">
    <location>
        <begin position="1719"/>
        <end position="1773"/>
    </location>
</feature>
<dbReference type="OrthoDB" id="416585at2759"/>
<feature type="domain" description="Ion transport" evidence="7">
    <location>
        <begin position="1032"/>
        <end position="1306"/>
    </location>
</feature>
<keyword evidence="3 6" id="KW-1133">Transmembrane helix</keyword>
<name>A0A0L0DFS1_THETB</name>
<feature type="transmembrane region" description="Helical" evidence="6">
    <location>
        <begin position="1439"/>
        <end position="1463"/>
    </location>
</feature>
<feature type="transmembrane region" description="Helical" evidence="6">
    <location>
        <begin position="300"/>
        <end position="323"/>
    </location>
</feature>
<proteinExistence type="predicted"/>
<dbReference type="Proteomes" id="UP000054408">
    <property type="component" value="Unassembled WGS sequence"/>
</dbReference>
<dbReference type="Gene3D" id="1.10.287.70">
    <property type="match status" value="4"/>
</dbReference>
<comment type="subcellular location">
    <subcellularLocation>
        <location evidence="1">Membrane</location>
        <topology evidence="1">Multi-pass membrane protein</topology>
    </subcellularLocation>
</comment>
<feature type="compositionally biased region" description="Low complexity" evidence="5">
    <location>
        <begin position="747"/>
        <end position="758"/>
    </location>
</feature>
<feature type="compositionally biased region" description="Basic and acidic residues" evidence="5">
    <location>
        <begin position="981"/>
        <end position="997"/>
    </location>
</feature>
<dbReference type="InterPro" id="IPR043203">
    <property type="entry name" value="VGCC_Ca_Na"/>
</dbReference>
<feature type="transmembrane region" description="Helical" evidence="6">
    <location>
        <begin position="56"/>
        <end position="74"/>
    </location>
</feature>
<feature type="domain" description="Ion transport" evidence="7">
    <location>
        <begin position="422"/>
        <end position="647"/>
    </location>
</feature>
<feature type="region of interest" description="Disordered" evidence="5">
    <location>
        <begin position="981"/>
        <end position="1002"/>
    </location>
</feature>
<feature type="transmembrane region" description="Helical" evidence="6">
    <location>
        <begin position="1274"/>
        <end position="1298"/>
    </location>
</feature>
<feature type="transmembrane region" description="Helical" evidence="6">
    <location>
        <begin position="135"/>
        <end position="157"/>
    </location>
</feature>
<accession>A0A0L0DFS1</accession>
<feature type="domain" description="Ion transport" evidence="7">
    <location>
        <begin position="55"/>
        <end position="333"/>
    </location>
</feature>
<evidence type="ECO:0000259" key="7">
    <source>
        <dbReference type="Pfam" id="PF00520"/>
    </source>
</evidence>
<evidence type="ECO:0000256" key="3">
    <source>
        <dbReference type="ARBA" id="ARBA00022989"/>
    </source>
</evidence>
<keyword evidence="2 6" id="KW-0812">Transmembrane</keyword>
<feature type="transmembrane region" description="Helical" evidence="6">
    <location>
        <begin position="423"/>
        <end position="441"/>
    </location>
</feature>
<feature type="transmembrane region" description="Helical" evidence="6">
    <location>
        <begin position="620"/>
        <end position="645"/>
    </location>
</feature>
<feature type="transmembrane region" description="Helical" evidence="6">
    <location>
        <begin position="1581"/>
        <end position="1603"/>
    </location>
</feature>
<dbReference type="InterPro" id="IPR005821">
    <property type="entry name" value="Ion_trans_dom"/>
</dbReference>
<evidence type="ECO:0000256" key="2">
    <source>
        <dbReference type="ARBA" id="ARBA00022692"/>
    </source>
</evidence>
<feature type="compositionally biased region" description="Polar residues" evidence="5">
    <location>
        <begin position="660"/>
        <end position="675"/>
    </location>
</feature>
<dbReference type="eggNOG" id="KOG2301">
    <property type="taxonomic scope" value="Eukaryota"/>
</dbReference>
<feature type="transmembrane region" description="Helical" evidence="6">
    <location>
        <begin position="494"/>
        <end position="518"/>
    </location>
</feature>
<dbReference type="GeneID" id="25565494"/>
<feature type="transmembrane region" description="Helical" evidence="6">
    <location>
        <begin position="1367"/>
        <end position="1390"/>
    </location>
</feature>
<protein>
    <submittedName>
        <fullName evidence="8">Voltage-dependent T-type calcium channel subunit alpha-1I</fullName>
    </submittedName>
</protein>
<dbReference type="FunFam" id="1.20.120.350:FF:000095">
    <property type="entry name" value="Voltage-gated Ca2+ channel, alpha subunit"/>
    <property type="match status" value="1"/>
</dbReference>
<feature type="transmembrane region" description="Helical" evidence="6">
    <location>
        <begin position="1071"/>
        <end position="1093"/>
    </location>
</feature>
<feature type="compositionally biased region" description="Pro residues" evidence="5">
    <location>
        <begin position="680"/>
        <end position="694"/>
    </location>
</feature>
<feature type="region of interest" description="Disordered" evidence="5">
    <location>
        <begin position="918"/>
        <end position="958"/>
    </location>
</feature>
<feature type="transmembrane region" description="Helical" evidence="6">
    <location>
        <begin position="1484"/>
        <end position="1509"/>
    </location>
</feature>
<dbReference type="InterPro" id="IPR027359">
    <property type="entry name" value="Volt_channel_dom_sf"/>
</dbReference>
<keyword evidence="9" id="KW-1185">Reference proteome</keyword>
<dbReference type="Pfam" id="PF00520">
    <property type="entry name" value="Ion_trans"/>
    <property type="match status" value="4"/>
</dbReference>
<dbReference type="Gene3D" id="1.20.120.350">
    <property type="entry name" value="Voltage-gated potassium channels. Chain C"/>
    <property type="match status" value="4"/>
</dbReference>
<feature type="transmembrane region" description="Helical" evidence="6">
    <location>
        <begin position="1402"/>
        <end position="1419"/>
    </location>
</feature>
<organism evidence="8 9">
    <name type="scientific">Thecamonas trahens ATCC 50062</name>
    <dbReference type="NCBI Taxonomy" id="461836"/>
    <lineage>
        <taxon>Eukaryota</taxon>
        <taxon>Apusozoa</taxon>
        <taxon>Apusomonadida</taxon>
        <taxon>Apusomonadidae</taxon>
        <taxon>Thecamonas</taxon>
    </lineage>
</organism>
<evidence type="ECO:0000256" key="4">
    <source>
        <dbReference type="ARBA" id="ARBA00023136"/>
    </source>
</evidence>
<feature type="transmembrane region" description="Helical" evidence="6">
    <location>
        <begin position="94"/>
        <end position="115"/>
    </location>
</feature>
<gene>
    <name evidence="8" type="ORF">AMSG_06300</name>
</gene>
<feature type="compositionally biased region" description="Low complexity" evidence="5">
    <location>
        <begin position="1730"/>
        <end position="1751"/>
    </location>
</feature>
<feature type="transmembrane region" description="Helical" evidence="6">
    <location>
        <begin position="1105"/>
        <end position="1123"/>
    </location>
</feature>
<dbReference type="OMA" id="QFMASAI"/>
<dbReference type="EMBL" id="GL349460">
    <property type="protein sequence ID" value="KNC50163.1"/>
    <property type="molecule type" value="Genomic_DNA"/>
</dbReference>
<evidence type="ECO:0000313" key="8">
    <source>
        <dbReference type="EMBL" id="KNC50163.1"/>
    </source>
</evidence>
<evidence type="ECO:0000256" key="5">
    <source>
        <dbReference type="SAM" id="MobiDB-lite"/>
    </source>
</evidence>
<reference evidence="8 9" key="1">
    <citation type="submission" date="2010-05" db="EMBL/GenBank/DDBJ databases">
        <title>The Genome Sequence of Thecamonas trahens ATCC 50062.</title>
        <authorList>
            <consortium name="The Broad Institute Genome Sequencing Platform"/>
            <person name="Russ C."/>
            <person name="Cuomo C."/>
            <person name="Shea T."/>
            <person name="Young S.K."/>
            <person name="Zeng Q."/>
            <person name="Koehrsen M."/>
            <person name="Haas B."/>
            <person name="Borodovsky M."/>
            <person name="Guigo R."/>
            <person name="Alvarado L."/>
            <person name="Berlin A."/>
            <person name="Bochicchio J."/>
            <person name="Borenstein D."/>
            <person name="Chapman S."/>
            <person name="Chen Z."/>
            <person name="Freedman E."/>
            <person name="Gellesch M."/>
            <person name="Goldberg J."/>
            <person name="Griggs A."/>
            <person name="Gujja S."/>
            <person name="Heilman E."/>
            <person name="Heiman D."/>
            <person name="Hepburn T."/>
            <person name="Howarth C."/>
            <person name="Jen D."/>
            <person name="Larson L."/>
            <person name="Mehta T."/>
            <person name="Park D."/>
            <person name="Pearson M."/>
            <person name="Roberts A."/>
            <person name="Saif S."/>
            <person name="Shenoy N."/>
            <person name="Sisk P."/>
            <person name="Stolte C."/>
            <person name="Sykes S."/>
            <person name="Thomson T."/>
            <person name="Walk T."/>
            <person name="White J."/>
            <person name="Yandava C."/>
            <person name="Burger G."/>
            <person name="Gray M.W."/>
            <person name="Holland P.W.H."/>
            <person name="King N."/>
            <person name="Lang F.B.F."/>
            <person name="Roger A.J."/>
            <person name="Ruiz-Trillo I."/>
            <person name="Lander E."/>
            <person name="Nusbaum C."/>
        </authorList>
    </citation>
    <scope>NUCLEOTIDE SEQUENCE [LARGE SCALE GENOMIC DNA]</scope>
    <source>
        <strain evidence="8 9">ATCC 50062</strain>
    </source>
</reference>
<feature type="compositionally biased region" description="Polar residues" evidence="5">
    <location>
        <begin position="759"/>
        <end position="773"/>
    </location>
</feature>
<evidence type="ECO:0000256" key="1">
    <source>
        <dbReference type="ARBA" id="ARBA00004141"/>
    </source>
</evidence>
<dbReference type="GO" id="GO:0005248">
    <property type="term" value="F:voltage-gated sodium channel activity"/>
    <property type="evidence" value="ECO:0007669"/>
    <property type="project" value="TreeGrafter"/>
</dbReference>